<evidence type="ECO:0000313" key="1">
    <source>
        <dbReference type="EMBL" id="EGE84254.2"/>
    </source>
</evidence>
<organism evidence="1">
    <name type="scientific">Ajellomyces dermatitidis (strain ATCC 18188 / CBS 674.68)</name>
    <name type="common">Blastomyces dermatitidis</name>
    <dbReference type="NCBI Taxonomy" id="653446"/>
    <lineage>
        <taxon>Eukaryota</taxon>
        <taxon>Fungi</taxon>
        <taxon>Dikarya</taxon>
        <taxon>Ascomycota</taxon>
        <taxon>Pezizomycotina</taxon>
        <taxon>Eurotiomycetes</taxon>
        <taxon>Eurotiomycetidae</taxon>
        <taxon>Onygenales</taxon>
        <taxon>Ajellomycetaceae</taxon>
        <taxon>Blastomyces</taxon>
    </lineage>
</organism>
<dbReference type="Proteomes" id="UP000007802">
    <property type="component" value="Unassembled WGS sequence"/>
</dbReference>
<dbReference type="EMBL" id="GG749463">
    <property type="protein sequence ID" value="EGE84254.2"/>
    <property type="molecule type" value="Genomic_DNA"/>
</dbReference>
<proteinExistence type="predicted"/>
<dbReference type="AlphaFoldDB" id="F2TLZ1"/>
<sequence>MEVMGCVELQQGLGAAEMGKHLCGAAAASVAAKKARLKVETVSMSCRSFTLIVTPSSTSLAAAVVLLVSASASGPSSAPLITVATPPPPSANTVAYDPVWSFREEPGESLISGTVALRSPIHSSSPAACLSPAQNAAGLSSQSLTVPLSSLCEKASVQSLASTATYKDISAEDFNDEE</sequence>
<name>F2TLZ1_AJEDA</name>
<dbReference type="HOGENOM" id="CLU_083647_1_0_1"/>
<accession>F2TLZ1</accession>
<reference evidence="1" key="1">
    <citation type="submission" date="2010-03" db="EMBL/GenBank/DDBJ databases">
        <title>Annotation of Blastomyces dermatitidis strain ATCC 18188.</title>
        <authorList>
            <consortium name="The Broad Institute Genome Sequencing Platform"/>
            <consortium name="Broad Institute Genome Sequencing Center for Infectious Disease."/>
            <person name="Cuomo C."/>
            <person name="Klein B."/>
            <person name="Sullivan T."/>
            <person name="Heitman J."/>
            <person name="Young S."/>
            <person name="Zeng Q."/>
            <person name="Gargeya S."/>
            <person name="Alvarado L."/>
            <person name="Berlin A.M."/>
            <person name="Chapman S.B."/>
            <person name="Chen Z."/>
            <person name="Freedman E."/>
            <person name="Gellesch M."/>
            <person name="Goldberg J."/>
            <person name="Griggs A."/>
            <person name="Gujja S."/>
            <person name="Heilman E."/>
            <person name="Heiman D."/>
            <person name="Howarth C."/>
            <person name="Mehta T."/>
            <person name="Neiman D."/>
            <person name="Pearson M."/>
            <person name="Roberts A."/>
            <person name="Saif S."/>
            <person name="Shea T."/>
            <person name="Shenoy N."/>
            <person name="Sisk P."/>
            <person name="Stolte C."/>
            <person name="Sykes S."/>
            <person name="White J."/>
            <person name="Yandava C."/>
            <person name="Haas B."/>
            <person name="Nusbaum C."/>
            <person name="Birren B."/>
        </authorList>
    </citation>
    <scope>NUCLEOTIDE SEQUENCE [LARGE SCALE GENOMIC DNA]</scope>
    <source>
        <strain evidence="1">ATCC 18188</strain>
    </source>
</reference>
<gene>
    <name evidence="1" type="ORF">BDDG_07199</name>
</gene>
<protein>
    <submittedName>
        <fullName evidence="1">Uncharacterized protein</fullName>
    </submittedName>
</protein>